<accession>A0AAQ4FJB9</accession>
<name>A0AAQ4FJB9_AMBAM</name>
<dbReference type="EMBL" id="JARKHS020001839">
    <property type="protein sequence ID" value="KAK8787414.1"/>
    <property type="molecule type" value="Genomic_DNA"/>
</dbReference>
<dbReference type="Proteomes" id="UP001321473">
    <property type="component" value="Unassembled WGS sequence"/>
</dbReference>
<evidence type="ECO:0000313" key="1">
    <source>
        <dbReference type="EMBL" id="KAK8787414.1"/>
    </source>
</evidence>
<reference evidence="1 2" key="1">
    <citation type="journal article" date="2023" name="Arcadia Sci">
        <title>De novo assembly of a long-read Amblyomma americanum tick genome.</title>
        <authorList>
            <person name="Chou S."/>
            <person name="Poskanzer K.E."/>
            <person name="Rollins M."/>
            <person name="Thuy-Boun P.S."/>
        </authorList>
    </citation>
    <scope>NUCLEOTIDE SEQUENCE [LARGE SCALE GENOMIC DNA]</scope>
    <source>
        <strain evidence="1">F_SG_1</strain>
        <tissue evidence="1">Salivary glands</tissue>
    </source>
</reference>
<protein>
    <submittedName>
        <fullName evidence="1">Uncharacterized protein</fullName>
    </submittedName>
</protein>
<organism evidence="1 2">
    <name type="scientific">Amblyomma americanum</name>
    <name type="common">Lone star tick</name>
    <dbReference type="NCBI Taxonomy" id="6943"/>
    <lineage>
        <taxon>Eukaryota</taxon>
        <taxon>Metazoa</taxon>
        <taxon>Ecdysozoa</taxon>
        <taxon>Arthropoda</taxon>
        <taxon>Chelicerata</taxon>
        <taxon>Arachnida</taxon>
        <taxon>Acari</taxon>
        <taxon>Parasitiformes</taxon>
        <taxon>Ixodida</taxon>
        <taxon>Ixodoidea</taxon>
        <taxon>Ixodidae</taxon>
        <taxon>Amblyomminae</taxon>
        <taxon>Amblyomma</taxon>
    </lineage>
</organism>
<gene>
    <name evidence="1" type="ORF">V5799_022818</name>
</gene>
<evidence type="ECO:0000313" key="2">
    <source>
        <dbReference type="Proteomes" id="UP001321473"/>
    </source>
</evidence>
<dbReference type="AlphaFoldDB" id="A0AAQ4FJB9"/>
<sequence>MDAWATTPHGAGGAYARQLLRAVDVAQLPQPHFVHLLYLLALEKCTVPDEFVSSVQRRLPEFQREQDFKETAILCSSLFKLKIKVLDDAFLNSVAQRAIDALKLSKDRFDIIAALKFLRLCEHYNADVLKNLARYVTDYCQEFVVVECAHMLAAFSSVAAYDKGTFECLEHRVASILGMHTQSAAGSSRLHPSLQPRVKDVAKVLWAFAAVSHSARKESLQTSVQFLEQQFASHKDLYHVLDSLQSLICLNCFPWDLIDKATSPSAERAVLLGNRKKAAQRLAFVTASAQLARGGAALPAPKLSREPPLSGRDGFAELAAVFGAHGLRVSCLLPHIRIAGVTFSVCPRLLRASSVPDFTDLQRKAGLTGDHAPRLISVELLDDSVLVRNSGRRLRGIMAAKVRQLRALGVCVLGATPEKASRLATLCDERQWWNDFVRACALGEPTPGGLEAVLDGDTA</sequence>
<keyword evidence="2" id="KW-1185">Reference proteome</keyword>
<comment type="caution">
    <text evidence="1">The sequence shown here is derived from an EMBL/GenBank/DDBJ whole genome shotgun (WGS) entry which is preliminary data.</text>
</comment>
<proteinExistence type="predicted"/>